<reference evidence="2" key="1">
    <citation type="submission" date="2020-10" db="EMBL/GenBank/DDBJ databases">
        <authorList>
            <person name="Palmer J.M."/>
        </authorList>
    </citation>
    <scope>NUCLEOTIDE SEQUENCE</scope>
    <source>
        <strain evidence="2">UCD 2041</strain>
    </source>
</reference>
<keyword evidence="1" id="KW-1133">Transmembrane helix</keyword>
<dbReference type="RefSeq" id="XP_041135806.1">
    <property type="nucleotide sequence ID" value="XM_041283030.1"/>
</dbReference>
<sequence>KRPSNQGSEKRNTGKKDINITSLQLKRIKGYQRIVAGLIFIGLPCIELYRRFYMNGERKMQQGEFNPRDGTIRKYTEEEKIKNFNNSWLTKIFGEK</sequence>
<feature type="transmembrane region" description="Helical" evidence="1">
    <location>
        <begin position="31"/>
        <end position="49"/>
    </location>
</feature>
<reference evidence="2" key="2">
    <citation type="journal article" name="BMC Genomics">
        <title>New genome assemblies reveal patterns of domestication and adaptation across Brettanomyces (Dekkera) species.</title>
        <authorList>
            <person name="Roach M.J."/>
            <person name="Borneman A.R."/>
        </authorList>
    </citation>
    <scope>NUCLEOTIDE SEQUENCE</scope>
    <source>
        <strain evidence="2">UCD 2041</strain>
    </source>
</reference>
<feature type="non-terminal residue" evidence="2">
    <location>
        <position position="1"/>
    </location>
</feature>
<dbReference type="KEGG" id="bbrx:BRETT_004534"/>
<dbReference type="AlphaFoldDB" id="A0A871QZZ7"/>
<dbReference type="OrthoDB" id="3784821at2759"/>
<keyword evidence="1" id="KW-0812">Transmembrane</keyword>
<dbReference type="EMBL" id="CP063133">
    <property type="protein sequence ID" value="QOU19313.1"/>
    <property type="molecule type" value="Genomic_DNA"/>
</dbReference>
<evidence type="ECO:0000313" key="3">
    <source>
        <dbReference type="Proteomes" id="UP000663131"/>
    </source>
</evidence>
<protein>
    <submittedName>
        <fullName evidence="2">Uncharacterized protein</fullName>
    </submittedName>
</protein>
<proteinExistence type="predicted"/>
<organism evidence="2 3">
    <name type="scientific">Dekkera bruxellensis</name>
    <name type="common">Brettanomyces custersii</name>
    <dbReference type="NCBI Taxonomy" id="5007"/>
    <lineage>
        <taxon>Eukaryota</taxon>
        <taxon>Fungi</taxon>
        <taxon>Dikarya</taxon>
        <taxon>Ascomycota</taxon>
        <taxon>Saccharomycotina</taxon>
        <taxon>Pichiomycetes</taxon>
        <taxon>Pichiales</taxon>
        <taxon>Pichiaceae</taxon>
        <taxon>Brettanomyces</taxon>
    </lineage>
</organism>
<dbReference type="Proteomes" id="UP000663131">
    <property type="component" value="Chromosome 5"/>
</dbReference>
<gene>
    <name evidence="2" type="ORF">BRETT_004534</name>
</gene>
<evidence type="ECO:0000313" key="2">
    <source>
        <dbReference type="EMBL" id="QOU19313.1"/>
    </source>
</evidence>
<name>A0A871QZZ7_DEKBR</name>
<accession>A0A871QZZ7</accession>
<keyword evidence="1" id="KW-0472">Membrane</keyword>
<dbReference type="GeneID" id="64576457"/>
<evidence type="ECO:0000256" key="1">
    <source>
        <dbReference type="SAM" id="Phobius"/>
    </source>
</evidence>